<evidence type="ECO:0000313" key="3">
    <source>
        <dbReference type="EMBL" id="AAZ47162.1"/>
    </source>
</evidence>
<dbReference type="InterPro" id="IPR050879">
    <property type="entry name" value="Acyltransferase_3"/>
</dbReference>
<feature type="transmembrane region" description="Helical" evidence="1">
    <location>
        <begin position="210"/>
        <end position="230"/>
    </location>
</feature>
<dbReference type="EMBL" id="CP000089">
    <property type="protein sequence ID" value="AAZ47162.1"/>
    <property type="molecule type" value="Genomic_DNA"/>
</dbReference>
<sequence>MPIVLSLYLDLIRFFASLGVLFEHISSKLITSDIFWWRLGNYGSISVIVFFVLSGYVIAYVSSSRESDLGAYCYSRISRLYSVVLPALILTFAFDSFGMFINPDFYNIKTILWRPESWSGYISSLFFVNEYQIFNFGGISPGTNGPYWSLSFEATYYLVAGIVIFFPRKMAIPAAIIILLIAGRTIAALLPVWMLGYYLYKYSCRAKINIFFAAAGFLLSLLALALFPSIEDQLANDNFGLFLPWGRAAYNRNISADYMVAVLFGVHLLSAQSIARSVDPQTYNFSAAIRWLGGLTFPLYCIHYPVLCFFRAVSPWGVDTWQNALFLLVAIFVITIAISYFCEYLKRTMRNQLLRLAY</sequence>
<evidence type="ECO:0000259" key="2">
    <source>
        <dbReference type="Pfam" id="PF01757"/>
    </source>
</evidence>
<dbReference type="GO" id="GO:0016747">
    <property type="term" value="F:acyltransferase activity, transferring groups other than amino-acyl groups"/>
    <property type="evidence" value="ECO:0007669"/>
    <property type="project" value="InterPro"/>
</dbReference>
<feature type="transmembrane region" description="Helical" evidence="1">
    <location>
        <begin position="324"/>
        <end position="345"/>
    </location>
</feature>
<dbReference type="AlphaFoldDB" id="Q47DB9"/>
<accession>Q47DB9</accession>
<reference evidence="3" key="1">
    <citation type="submission" date="2005-08" db="EMBL/GenBank/DDBJ databases">
        <title>Complete sequence of Dechloromonas aromatica RCB.</title>
        <authorList>
            <person name="Salinero K.K."/>
            <person name="Copeland A."/>
            <person name="Lucas S."/>
            <person name="Lapidus A."/>
            <person name="Barry K."/>
            <person name="Detter J.C."/>
            <person name="Glavina T."/>
            <person name="Hammon N."/>
            <person name="Israni S."/>
            <person name="Pitluck S."/>
            <person name="Di Bartolo G."/>
            <person name="Trong S."/>
            <person name="Schmutz J."/>
            <person name="Larimer F."/>
            <person name="Land M."/>
            <person name="Ivanova N."/>
            <person name="Richardson P."/>
        </authorList>
    </citation>
    <scope>NUCLEOTIDE SEQUENCE</scope>
    <source>
        <strain evidence="3">RCB</strain>
    </source>
</reference>
<evidence type="ECO:0000256" key="1">
    <source>
        <dbReference type="SAM" id="Phobius"/>
    </source>
</evidence>
<protein>
    <submittedName>
        <fullName evidence="3">Acyltransferase 3</fullName>
    </submittedName>
</protein>
<proteinExistence type="predicted"/>
<keyword evidence="1" id="KW-0472">Membrane</keyword>
<dbReference type="InterPro" id="IPR002656">
    <property type="entry name" value="Acyl_transf_3_dom"/>
</dbReference>
<feature type="transmembrane region" description="Helical" evidence="1">
    <location>
        <begin position="39"/>
        <end position="59"/>
    </location>
</feature>
<gene>
    <name evidence="3" type="ordered locus">Daro_2427</name>
</gene>
<dbReference type="OrthoDB" id="9796461at2"/>
<dbReference type="eggNOG" id="COG1835">
    <property type="taxonomic scope" value="Bacteria"/>
</dbReference>
<feature type="transmembrane region" description="Helical" evidence="1">
    <location>
        <begin position="147"/>
        <end position="166"/>
    </location>
</feature>
<dbReference type="HOGENOM" id="CLU_005679_14_1_4"/>
<dbReference type="PANTHER" id="PTHR23028">
    <property type="entry name" value="ACETYLTRANSFERASE"/>
    <property type="match status" value="1"/>
</dbReference>
<feature type="transmembrane region" description="Helical" evidence="1">
    <location>
        <begin position="80"/>
        <end position="101"/>
    </location>
</feature>
<keyword evidence="3" id="KW-0012">Acyltransferase</keyword>
<feature type="transmembrane region" description="Helical" evidence="1">
    <location>
        <begin position="121"/>
        <end position="140"/>
    </location>
</feature>
<feature type="transmembrane region" description="Helical" evidence="1">
    <location>
        <begin position="291"/>
        <end position="312"/>
    </location>
</feature>
<feature type="transmembrane region" description="Helical" evidence="1">
    <location>
        <begin position="250"/>
        <end position="270"/>
    </location>
</feature>
<dbReference type="KEGG" id="dar:Daro_2427"/>
<name>Q47DB9_DECAR</name>
<organism evidence="3">
    <name type="scientific">Dechloromonas aromatica (strain RCB)</name>
    <dbReference type="NCBI Taxonomy" id="159087"/>
    <lineage>
        <taxon>Bacteria</taxon>
        <taxon>Pseudomonadati</taxon>
        <taxon>Pseudomonadota</taxon>
        <taxon>Betaproteobacteria</taxon>
        <taxon>Rhodocyclales</taxon>
        <taxon>Azonexaceae</taxon>
        <taxon>Dechloromonas</taxon>
    </lineage>
</organism>
<keyword evidence="1" id="KW-0812">Transmembrane</keyword>
<dbReference type="Pfam" id="PF01757">
    <property type="entry name" value="Acyl_transf_3"/>
    <property type="match status" value="1"/>
</dbReference>
<feature type="domain" description="Acyltransferase 3" evidence="2">
    <location>
        <begin position="8"/>
        <end position="341"/>
    </location>
</feature>
<keyword evidence="1" id="KW-1133">Transmembrane helix</keyword>
<feature type="transmembrane region" description="Helical" evidence="1">
    <location>
        <begin position="172"/>
        <end position="198"/>
    </location>
</feature>
<keyword evidence="3" id="KW-0808">Transferase</keyword>